<proteinExistence type="predicted"/>
<dbReference type="GO" id="GO:0030686">
    <property type="term" value="C:90S preribosome"/>
    <property type="evidence" value="ECO:0007669"/>
    <property type="project" value="TreeGrafter"/>
</dbReference>
<dbReference type="AlphaFoldDB" id="A0A9P7K355"/>
<comment type="caution">
    <text evidence="1">The sequence shown here is derived from an EMBL/GenBank/DDBJ whole genome shotgun (WGS) entry which is preliminary data.</text>
</comment>
<reference evidence="1" key="2">
    <citation type="submission" date="2021-10" db="EMBL/GenBank/DDBJ databases">
        <title>Phylogenomics reveals ancestral predisposition of the termite-cultivated fungus Termitomyces towards a domesticated lifestyle.</title>
        <authorList>
            <person name="Auxier B."/>
            <person name="Grum-Grzhimaylo A."/>
            <person name="Cardenas M.E."/>
            <person name="Lodge J.D."/>
            <person name="Laessoe T."/>
            <person name="Pedersen O."/>
            <person name="Smith M.E."/>
            <person name="Kuyper T.W."/>
            <person name="Franco-Molano E.A."/>
            <person name="Baroni T.J."/>
            <person name="Aanen D.K."/>
        </authorList>
    </citation>
    <scope>NUCLEOTIDE SEQUENCE</scope>
    <source>
        <strain evidence="1">D49</strain>
    </source>
</reference>
<dbReference type="PANTHER" id="PTHR17695:SF11">
    <property type="entry name" value="SMALL SUBUNIT PROCESSOME COMPONENT 20 HOMOLOG"/>
    <property type="match status" value="1"/>
</dbReference>
<protein>
    <submittedName>
        <fullName evidence="1">Uncharacterized protein</fullName>
    </submittedName>
</protein>
<feature type="non-terminal residue" evidence="1">
    <location>
        <position position="129"/>
    </location>
</feature>
<dbReference type="PANTHER" id="PTHR17695">
    <property type="entry name" value="SMALL SUBUNIT PROCESSOME COMPONENT 20 HOMOLOG"/>
    <property type="match status" value="1"/>
</dbReference>
<accession>A0A9P7K355</accession>
<dbReference type="Proteomes" id="UP000717328">
    <property type="component" value="Unassembled WGS sequence"/>
</dbReference>
<dbReference type="EMBL" id="JABCKI010007482">
    <property type="protein sequence ID" value="KAG5633571.1"/>
    <property type="molecule type" value="Genomic_DNA"/>
</dbReference>
<sequence>MVVVVGNTLYSISAPVLLVGLRAAAGLSKCPLKALNKSLPVYVKQILDIIQQAGNTESEVIQVSFKSLATILRDGPPVQVKEKDLVYLLELLSPDLKDPKHQASVFTMLRAIVARKFVVPEIYDLMDKV</sequence>
<dbReference type="OrthoDB" id="360653at2759"/>
<dbReference type="InterPro" id="IPR052575">
    <property type="entry name" value="SSU_processome_comp_20"/>
</dbReference>
<gene>
    <name evidence="1" type="ORF">H0H81_006775</name>
</gene>
<evidence type="ECO:0000313" key="2">
    <source>
        <dbReference type="Proteomes" id="UP000717328"/>
    </source>
</evidence>
<keyword evidence="2" id="KW-1185">Reference proteome</keyword>
<reference evidence="1" key="1">
    <citation type="submission" date="2021-02" db="EMBL/GenBank/DDBJ databases">
        <authorList>
            <person name="Nieuwenhuis M."/>
            <person name="Van De Peppel L.J.J."/>
        </authorList>
    </citation>
    <scope>NUCLEOTIDE SEQUENCE</scope>
    <source>
        <strain evidence="1">D49</strain>
    </source>
</reference>
<dbReference type="GO" id="GO:0032040">
    <property type="term" value="C:small-subunit processome"/>
    <property type="evidence" value="ECO:0007669"/>
    <property type="project" value="TreeGrafter"/>
</dbReference>
<organism evidence="1 2">
    <name type="scientific">Sphagnurus paluster</name>
    <dbReference type="NCBI Taxonomy" id="117069"/>
    <lineage>
        <taxon>Eukaryota</taxon>
        <taxon>Fungi</taxon>
        <taxon>Dikarya</taxon>
        <taxon>Basidiomycota</taxon>
        <taxon>Agaricomycotina</taxon>
        <taxon>Agaricomycetes</taxon>
        <taxon>Agaricomycetidae</taxon>
        <taxon>Agaricales</taxon>
        <taxon>Tricholomatineae</taxon>
        <taxon>Lyophyllaceae</taxon>
        <taxon>Sphagnurus</taxon>
    </lineage>
</organism>
<evidence type="ECO:0000313" key="1">
    <source>
        <dbReference type="EMBL" id="KAG5633571.1"/>
    </source>
</evidence>
<name>A0A9P7K355_9AGAR</name>